<sequence length="118" mass="13623">MAKGDGTRVTKQVDDEPTPLGVIPSEAWTQPHGVELYGWVATEVLGTRSKMTKEYLEEMLKSNIAFSPNHNNKKERIFFINHRVGDVPDWLRYTITSLLRWGFVYPLPHFSKRSYARA</sequence>
<evidence type="ECO:0000256" key="1">
    <source>
        <dbReference type="SAM" id="MobiDB-lite"/>
    </source>
</evidence>
<name>A0ABU6ZJC6_9FABA</name>
<organism evidence="2 3">
    <name type="scientific">Stylosanthes scabra</name>
    <dbReference type="NCBI Taxonomy" id="79078"/>
    <lineage>
        <taxon>Eukaryota</taxon>
        <taxon>Viridiplantae</taxon>
        <taxon>Streptophyta</taxon>
        <taxon>Embryophyta</taxon>
        <taxon>Tracheophyta</taxon>
        <taxon>Spermatophyta</taxon>
        <taxon>Magnoliopsida</taxon>
        <taxon>eudicotyledons</taxon>
        <taxon>Gunneridae</taxon>
        <taxon>Pentapetalae</taxon>
        <taxon>rosids</taxon>
        <taxon>fabids</taxon>
        <taxon>Fabales</taxon>
        <taxon>Fabaceae</taxon>
        <taxon>Papilionoideae</taxon>
        <taxon>50 kb inversion clade</taxon>
        <taxon>dalbergioids sensu lato</taxon>
        <taxon>Dalbergieae</taxon>
        <taxon>Pterocarpus clade</taxon>
        <taxon>Stylosanthes</taxon>
    </lineage>
</organism>
<feature type="region of interest" description="Disordered" evidence="1">
    <location>
        <begin position="1"/>
        <end position="24"/>
    </location>
</feature>
<dbReference type="Proteomes" id="UP001341840">
    <property type="component" value="Unassembled WGS sequence"/>
</dbReference>
<accession>A0ABU6ZJC6</accession>
<proteinExistence type="predicted"/>
<evidence type="ECO:0000313" key="2">
    <source>
        <dbReference type="EMBL" id="MED6222039.1"/>
    </source>
</evidence>
<comment type="caution">
    <text evidence="2">The sequence shown here is derived from an EMBL/GenBank/DDBJ whole genome shotgun (WGS) entry which is preliminary data.</text>
</comment>
<feature type="compositionally biased region" description="Basic and acidic residues" evidence="1">
    <location>
        <begin position="1"/>
        <end position="14"/>
    </location>
</feature>
<protein>
    <recommendedName>
        <fullName evidence="4">LAGLIDADG homing endonuclease</fullName>
    </recommendedName>
</protein>
<evidence type="ECO:0008006" key="4">
    <source>
        <dbReference type="Google" id="ProtNLM"/>
    </source>
</evidence>
<gene>
    <name evidence="2" type="ORF">PIB30_060632</name>
</gene>
<keyword evidence="3" id="KW-1185">Reference proteome</keyword>
<dbReference type="EMBL" id="JASCZI010272399">
    <property type="protein sequence ID" value="MED6222039.1"/>
    <property type="molecule type" value="Genomic_DNA"/>
</dbReference>
<reference evidence="2 3" key="1">
    <citation type="journal article" date="2023" name="Plants (Basel)">
        <title>Bridging the Gap: Combining Genomics and Transcriptomics Approaches to Understand Stylosanthes scabra, an Orphan Legume from the Brazilian Caatinga.</title>
        <authorList>
            <person name="Ferreira-Neto J.R.C."/>
            <person name="da Silva M.D."/>
            <person name="Binneck E."/>
            <person name="de Melo N.F."/>
            <person name="da Silva R.H."/>
            <person name="de Melo A.L.T.M."/>
            <person name="Pandolfi V."/>
            <person name="Bustamante F.O."/>
            <person name="Brasileiro-Vidal A.C."/>
            <person name="Benko-Iseppon A.M."/>
        </authorList>
    </citation>
    <scope>NUCLEOTIDE SEQUENCE [LARGE SCALE GENOMIC DNA]</scope>
    <source>
        <tissue evidence="2">Leaves</tissue>
    </source>
</reference>
<evidence type="ECO:0000313" key="3">
    <source>
        <dbReference type="Proteomes" id="UP001341840"/>
    </source>
</evidence>